<evidence type="ECO:0000256" key="4">
    <source>
        <dbReference type="ARBA" id="ARBA00023136"/>
    </source>
</evidence>
<proteinExistence type="inferred from homology"/>
<organism evidence="8 9">
    <name type="scientific">Pontibacter actiniarum</name>
    <dbReference type="NCBI Taxonomy" id="323450"/>
    <lineage>
        <taxon>Bacteria</taxon>
        <taxon>Pseudomonadati</taxon>
        <taxon>Bacteroidota</taxon>
        <taxon>Cytophagia</taxon>
        <taxon>Cytophagales</taxon>
        <taxon>Hymenobacteraceae</taxon>
        <taxon>Pontibacter</taxon>
    </lineage>
</organism>
<gene>
    <name evidence="8" type="ORF">CA264_09895</name>
</gene>
<feature type="domain" description="SusD-like N-terminal" evidence="7">
    <location>
        <begin position="80"/>
        <end position="240"/>
    </location>
</feature>
<dbReference type="Gene3D" id="2.20.20.130">
    <property type="match status" value="1"/>
</dbReference>
<dbReference type="RefSeq" id="WP_084196194.1">
    <property type="nucleotide sequence ID" value="NZ_CP021235.1"/>
</dbReference>
<feature type="domain" description="RagB/SusD" evidence="6">
    <location>
        <begin position="354"/>
        <end position="435"/>
    </location>
</feature>
<comment type="similarity">
    <text evidence="2">Belongs to the SusD family.</text>
</comment>
<dbReference type="Pfam" id="PF14322">
    <property type="entry name" value="SusD-like_3"/>
    <property type="match status" value="1"/>
</dbReference>
<protein>
    <recommendedName>
        <fullName evidence="10">RagB/SusD family nutrient uptake outer membrane protein</fullName>
    </recommendedName>
</protein>
<keyword evidence="3" id="KW-0732">Signal</keyword>
<keyword evidence="9" id="KW-1185">Reference proteome</keyword>
<dbReference type="Proteomes" id="UP000266292">
    <property type="component" value="Chromosome"/>
</dbReference>
<evidence type="ECO:0000259" key="7">
    <source>
        <dbReference type="Pfam" id="PF14322"/>
    </source>
</evidence>
<dbReference type="InterPro" id="IPR033985">
    <property type="entry name" value="SusD-like_N"/>
</dbReference>
<accession>A0A1X9YS85</accession>
<dbReference type="Gene3D" id="1.25.40.900">
    <property type="match status" value="1"/>
</dbReference>
<sequence length="477" mass="53947">MKKRYRSLCAGLMLLLSAGCTKDFLEKEPIGRVSKEVLLQDMDGARAALAGAYNRMSYYYSREFLMYPDIASDDVRLKMTGNSSDAQLVLFNEHNFQSNPDDDELAVGHIWLNIFEALDNVNNLINAIPRLKELEPTFVQELEAIRGQALIMRALCHYDLSRAYAQHYTFTADAQHWGAPILLKTPGPDDQVRRATMKDTYAQIIKDLEEGASVLQNGPVLSPFEASHYSAWALLSRVYLYMEDWEKAKAYADKVIEAPVYMLTDSANYKAMYLEQQPGAEVIWQLYNRDYSASTVAAVYSTPSFRAYASEQLWGLYDPADVRGTVFGESGGKHYSLKYGKAEDLQDDQWPIDPKVVRLSEVILNRAEAAWHLGQQALAAADLKRIRERAMPSAAPVEEELTGEQLYQAINVERRKELAFEGHRLFDVTRRKEDLVRGEGCAAAVCFLEYPNVRFILPIPSLELDANKAMQPNPVIN</sequence>
<evidence type="ECO:0000313" key="9">
    <source>
        <dbReference type="Proteomes" id="UP000266292"/>
    </source>
</evidence>
<evidence type="ECO:0000256" key="5">
    <source>
        <dbReference type="ARBA" id="ARBA00023237"/>
    </source>
</evidence>
<keyword evidence="5" id="KW-0998">Cell outer membrane</keyword>
<evidence type="ECO:0000259" key="6">
    <source>
        <dbReference type="Pfam" id="PF07980"/>
    </source>
</evidence>
<dbReference type="KEGG" id="pact:CA264_09895"/>
<dbReference type="SUPFAM" id="SSF48452">
    <property type="entry name" value="TPR-like"/>
    <property type="match status" value="1"/>
</dbReference>
<dbReference type="PROSITE" id="PS51257">
    <property type="entry name" value="PROKAR_LIPOPROTEIN"/>
    <property type="match status" value="1"/>
</dbReference>
<keyword evidence="4" id="KW-0472">Membrane</keyword>
<dbReference type="AlphaFoldDB" id="A0A1X9YS85"/>
<dbReference type="Gene3D" id="1.25.40.390">
    <property type="match status" value="1"/>
</dbReference>
<dbReference type="Pfam" id="PF07980">
    <property type="entry name" value="SusD_RagB"/>
    <property type="match status" value="1"/>
</dbReference>
<reference evidence="9" key="1">
    <citation type="submission" date="2017-05" db="EMBL/GenBank/DDBJ databases">
        <authorList>
            <person name="Ray J."/>
            <person name="Price M."/>
            <person name="Deutschbauer A."/>
        </authorList>
    </citation>
    <scope>NUCLEOTIDE SEQUENCE [LARGE SCALE GENOMIC DNA]</scope>
    <source>
        <strain evidence="9">DSM 19842</strain>
    </source>
</reference>
<evidence type="ECO:0000313" key="8">
    <source>
        <dbReference type="EMBL" id="ARS35727.1"/>
    </source>
</evidence>
<comment type="subcellular location">
    <subcellularLocation>
        <location evidence="1">Cell outer membrane</location>
    </subcellularLocation>
</comment>
<evidence type="ECO:0000256" key="3">
    <source>
        <dbReference type="ARBA" id="ARBA00022729"/>
    </source>
</evidence>
<evidence type="ECO:0000256" key="1">
    <source>
        <dbReference type="ARBA" id="ARBA00004442"/>
    </source>
</evidence>
<evidence type="ECO:0008006" key="10">
    <source>
        <dbReference type="Google" id="ProtNLM"/>
    </source>
</evidence>
<dbReference type="InterPro" id="IPR012944">
    <property type="entry name" value="SusD_RagB_dom"/>
</dbReference>
<dbReference type="GO" id="GO:0009279">
    <property type="term" value="C:cell outer membrane"/>
    <property type="evidence" value="ECO:0007669"/>
    <property type="project" value="UniProtKB-SubCell"/>
</dbReference>
<dbReference type="STRING" id="709015.GCA_000472485_01999"/>
<dbReference type="CDD" id="cd08977">
    <property type="entry name" value="SusD"/>
    <property type="match status" value="1"/>
</dbReference>
<dbReference type="EMBL" id="CP021235">
    <property type="protein sequence ID" value="ARS35727.1"/>
    <property type="molecule type" value="Genomic_DNA"/>
</dbReference>
<dbReference type="InterPro" id="IPR011990">
    <property type="entry name" value="TPR-like_helical_dom_sf"/>
</dbReference>
<dbReference type="OrthoDB" id="9792139at2"/>
<evidence type="ECO:0000256" key="2">
    <source>
        <dbReference type="ARBA" id="ARBA00006275"/>
    </source>
</evidence>
<name>A0A1X9YS85_9BACT</name>